<keyword evidence="6" id="KW-0732">Signal</keyword>
<dbReference type="InterPro" id="IPR010827">
    <property type="entry name" value="BamA/TamA_POTRA"/>
</dbReference>
<dbReference type="GO" id="GO:0009306">
    <property type="term" value="P:protein secretion"/>
    <property type="evidence" value="ECO:0007669"/>
    <property type="project" value="TreeGrafter"/>
</dbReference>
<evidence type="ECO:0000256" key="8">
    <source>
        <dbReference type="ARBA" id="ARBA00023237"/>
    </source>
</evidence>
<evidence type="ECO:0000256" key="10">
    <source>
        <dbReference type="ARBA" id="ARBA00093548"/>
    </source>
</evidence>
<evidence type="ECO:0000259" key="11">
    <source>
        <dbReference type="PROSITE" id="PS51779"/>
    </source>
</evidence>
<dbReference type="PROSITE" id="PS51779">
    <property type="entry name" value="POTRA"/>
    <property type="match status" value="1"/>
</dbReference>
<dbReference type="InterPro" id="IPR035243">
    <property type="entry name" value="TamA_POTRA_Dom_1"/>
</dbReference>
<dbReference type="InterPro" id="IPR034746">
    <property type="entry name" value="POTRA"/>
</dbReference>
<comment type="subcellular location">
    <subcellularLocation>
        <location evidence="1">Cell outer membrane</location>
    </subcellularLocation>
</comment>
<proteinExistence type="inferred from homology"/>
<evidence type="ECO:0000256" key="1">
    <source>
        <dbReference type="ARBA" id="ARBA00004442"/>
    </source>
</evidence>
<dbReference type="GO" id="GO:0009279">
    <property type="term" value="C:cell outer membrane"/>
    <property type="evidence" value="ECO:0007669"/>
    <property type="project" value="UniProtKB-SubCell"/>
</dbReference>
<evidence type="ECO:0000256" key="2">
    <source>
        <dbReference type="ARBA" id="ARBA00010248"/>
    </source>
</evidence>
<name>A0A4R6XK03_9GAMM</name>
<evidence type="ECO:0000256" key="4">
    <source>
        <dbReference type="ARBA" id="ARBA00022452"/>
    </source>
</evidence>
<comment type="similarity">
    <text evidence="2">Belongs to the TamA family.</text>
</comment>
<sequence length="566" mass="63618">MMWVLVLLSMTSHAMSYKVEVSNDRIKDNVLAFLETKTYDCMAITSTISRQYQDLLSLVQSAAQPFGYFNTEVKVQAPPQANCETITLNINLGPLTIINQSNIQLIENDDKDFIQLISQHELQSGQPLKQLKYERLKAQLLDVANEKFYLDASFTSQKIDAYPEKNQADISLLFKPGPRYKISHVKIEIDEPFLTVDLINKMINLKADQYITQSQLYQLKQKLNSYGYFNQVLFDIDESAKDNATVPLTIKVTPAAKYDYSVGFGYSTDRGAKASFKYNNHRINDRGHQFNSHLNLSQLSNEMATAYKIPSSERPASKWYNIQLGYRDEQTDNVDSQTSKLGFSETRIHNNRWQNINFIDILHETFDTGVEQGESLLVVPGISWSLTDADSLARPSRGFKIQTELKGASEDVLSDASFAQLTLSGKFIHSLGDSNRLLYRAQFGATASSDFDEMPTTYRFFAGGDQSIRGFDYESISPFNASGDLAGGKHLAVGSIEFEHQFAPQWAVAAFTDFGDAFSSQFDFKYSVGAGVRWFSPIGPVRVDVGVPLNQDSTDFRLHVTIGPDL</sequence>
<evidence type="ECO:0000256" key="5">
    <source>
        <dbReference type="ARBA" id="ARBA00022692"/>
    </source>
</evidence>
<keyword evidence="7" id="KW-0472">Membrane</keyword>
<gene>
    <name evidence="12" type="ORF">C8D91_2195</name>
</gene>
<dbReference type="Gene3D" id="3.10.20.310">
    <property type="entry name" value="membrane protein fhac"/>
    <property type="match status" value="3"/>
</dbReference>
<comment type="subunit">
    <text evidence="10">Interacts with TamB to form the translocation and assembly module (TAM).</text>
</comment>
<dbReference type="Gene3D" id="2.40.160.50">
    <property type="entry name" value="membrane protein fhac: a member of the omp85/tpsb transporter family"/>
    <property type="match status" value="1"/>
</dbReference>
<evidence type="ECO:0000256" key="6">
    <source>
        <dbReference type="ARBA" id="ARBA00022729"/>
    </source>
</evidence>
<dbReference type="PANTHER" id="PTHR12815:SF47">
    <property type="entry name" value="TRANSLOCATION AND ASSEMBLY MODULE SUBUNIT TAMA"/>
    <property type="match status" value="1"/>
</dbReference>
<comment type="caution">
    <text evidence="12">The sequence shown here is derived from an EMBL/GenBank/DDBJ whole genome shotgun (WGS) entry which is preliminary data.</text>
</comment>
<dbReference type="EMBL" id="SNZB01000005">
    <property type="protein sequence ID" value="TDR18280.1"/>
    <property type="molecule type" value="Genomic_DNA"/>
</dbReference>
<keyword evidence="8" id="KW-0998">Cell outer membrane</keyword>
<dbReference type="Pfam" id="PF17243">
    <property type="entry name" value="POTRA_TamA_1"/>
    <property type="match status" value="1"/>
</dbReference>
<keyword evidence="4" id="KW-1134">Transmembrane beta strand</keyword>
<dbReference type="InterPro" id="IPR039910">
    <property type="entry name" value="D15-like"/>
</dbReference>
<evidence type="ECO:0000256" key="3">
    <source>
        <dbReference type="ARBA" id="ARBA00015419"/>
    </source>
</evidence>
<dbReference type="Pfam" id="PF01103">
    <property type="entry name" value="Omp85"/>
    <property type="match status" value="1"/>
</dbReference>
<accession>A0A4R6XK03</accession>
<evidence type="ECO:0000313" key="12">
    <source>
        <dbReference type="EMBL" id="TDR18280.1"/>
    </source>
</evidence>
<dbReference type="InterPro" id="IPR000184">
    <property type="entry name" value="Bac_surfAg_D15"/>
</dbReference>
<keyword evidence="5" id="KW-0812">Transmembrane</keyword>
<feature type="domain" description="POTRA" evidence="11">
    <location>
        <begin position="180"/>
        <end position="255"/>
    </location>
</feature>
<dbReference type="Pfam" id="PF07244">
    <property type="entry name" value="POTRA"/>
    <property type="match status" value="1"/>
</dbReference>
<dbReference type="PANTHER" id="PTHR12815">
    <property type="entry name" value="SORTING AND ASSEMBLY MACHINERY SAMM50 PROTEIN FAMILY MEMBER"/>
    <property type="match status" value="1"/>
</dbReference>
<dbReference type="GO" id="GO:0097347">
    <property type="term" value="C:TAM protein secretion complex"/>
    <property type="evidence" value="ECO:0007669"/>
    <property type="project" value="TreeGrafter"/>
</dbReference>
<evidence type="ECO:0000313" key="13">
    <source>
        <dbReference type="Proteomes" id="UP000295724"/>
    </source>
</evidence>
<evidence type="ECO:0000256" key="7">
    <source>
        <dbReference type="ARBA" id="ARBA00023136"/>
    </source>
</evidence>
<dbReference type="Proteomes" id="UP000295724">
    <property type="component" value="Unassembled WGS sequence"/>
</dbReference>
<evidence type="ECO:0000256" key="9">
    <source>
        <dbReference type="ARBA" id="ARBA00033063"/>
    </source>
</evidence>
<dbReference type="AlphaFoldDB" id="A0A4R6XK03"/>
<reference evidence="12 13" key="1">
    <citation type="submission" date="2019-03" db="EMBL/GenBank/DDBJ databases">
        <title>Genomic Encyclopedia of Type Strains, Phase IV (KMG-IV): sequencing the most valuable type-strain genomes for metagenomic binning, comparative biology and taxonomic classification.</title>
        <authorList>
            <person name="Goeker M."/>
        </authorList>
    </citation>
    <scope>NUCLEOTIDE SEQUENCE [LARGE SCALE GENOMIC DNA]</scope>
    <source>
        <strain evidence="12 13">DSM 25488</strain>
    </source>
</reference>
<protein>
    <recommendedName>
        <fullName evidence="3">Translocation and assembly module subunit TamA</fullName>
    </recommendedName>
    <alternativeName>
        <fullName evidence="9">Autotransporter assembly factor TamA</fullName>
    </alternativeName>
</protein>
<organism evidence="12 13">
    <name type="scientific">Marinicella litoralis</name>
    <dbReference type="NCBI Taxonomy" id="644220"/>
    <lineage>
        <taxon>Bacteria</taxon>
        <taxon>Pseudomonadati</taxon>
        <taxon>Pseudomonadota</taxon>
        <taxon>Gammaproteobacteria</taxon>
        <taxon>Lysobacterales</taxon>
        <taxon>Marinicellaceae</taxon>
        <taxon>Marinicella</taxon>
    </lineage>
</organism>
<keyword evidence="13" id="KW-1185">Reference proteome</keyword>